<reference evidence="8 9" key="1">
    <citation type="submission" date="2018-04" db="EMBL/GenBank/DDBJ databases">
        <title>Genomic Encyclopedia of Type Strains, Phase IV (KMG-IV): sequencing the most valuable type-strain genomes for metagenomic binning, comparative biology and taxonomic classification.</title>
        <authorList>
            <person name="Goeker M."/>
        </authorList>
    </citation>
    <scope>NUCLEOTIDE SEQUENCE [LARGE SCALE GENOMIC DNA]</scope>
    <source>
        <strain evidence="8 9">DSM 26588</strain>
    </source>
</reference>
<protein>
    <submittedName>
        <fullName evidence="8">PepF/M3 family oligoendopeptidase</fullName>
    </submittedName>
</protein>
<accession>A0A2U1CFV7</accession>
<dbReference type="GeneID" id="93227979"/>
<evidence type="ECO:0000313" key="9">
    <source>
        <dbReference type="Proteomes" id="UP000245778"/>
    </source>
</evidence>
<dbReference type="Proteomes" id="UP000245778">
    <property type="component" value="Unassembled WGS sequence"/>
</dbReference>
<evidence type="ECO:0000256" key="1">
    <source>
        <dbReference type="ARBA" id="ARBA00022670"/>
    </source>
</evidence>
<dbReference type="Gene3D" id="1.10.1370.20">
    <property type="entry name" value="Oligoendopeptidase f, C-terminal domain"/>
    <property type="match status" value="1"/>
</dbReference>
<dbReference type="CDD" id="cd09607">
    <property type="entry name" value="M3B_PepF"/>
    <property type="match status" value="1"/>
</dbReference>
<evidence type="ECO:0000259" key="7">
    <source>
        <dbReference type="Pfam" id="PF01432"/>
    </source>
</evidence>
<comment type="caution">
    <text evidence="8">The sequence shown here is derived from an EMBL/GenBank/DDBJ whole genome shotgun (WGS) entry which is preliminary data.</text>
</comment>
<evidence type="ECO:0000256" key="3">
    <source>
        <dbReference type="ARBA" id="ARBA00022801"/>
    </source>
</evidence>
<dbReference type="GO" id="GO:0006508">
    <property type="term" value="P:proteolysis"/>
    <property type="evidence" value="ECO:0007669"/>
    <property type="project" value="UniProtKB-KW"/>
</dbReference>
<organism evidence="8 9">
    <name type="scientific">Intestinimonas butyriciproducens</name>
    <dbReference type="NCBI Taxonomy" id="1297617"/>
    <lineage>
        <taxon>Bacteria</taxon>
        <taxon>Bacillati</taxon>
        <taxon>Bacillota</taxon>
        <taxon>Clostridia</taxon>
        <taxon>Eubacteriales</taxon>
        <taxon>Intestinimonas</taxon>
    </lineage>
</organism>
<dbReference type="SUPFAM" id="SSF55486">
    <property type="entry name" value="Metalloproteases ('zincins'), catalytic domain"/>
    <property type="match status" value="1"/>
</dbReference>
<keyword evidence="1 6" id="KW-0645">Protease</keyword>
<feature type="domain" description="Peptidase M3A/M3B catalytic" evidence="7">
    <location>
        <begin position="328"/>
        <end position="572"/>
    </location>
</feature>
<comment type="similarity">
    <text evidence="6">Belongs to the peptidase M3 family.</text>
</comment>
<dbReference type="PANTHER" id="PTHR34217">
    <property type="entry name" value="METAL-DEPENDENT CARBOXYPEPTIDASE"/>
    <property type="match status" value="1"/>
</dbReference>
<evidence type="ECO:0000256" key="6">
    <source>
        <dbReference type="RuleBase" id="RU003435"/>
    </source>
</evidence>
<dbReference type="OrthoDB" id="9769691at2"/>
<evidence type="ECO:0000256" key="2">
    <source>
        <dbReference type="ARBA" id="ARBA00022723"/>
    </source>
</evidence>
<evidence type="ECO:0000313" key="8">
    <source>
        <dbReference type="EMBL" id="PVY59773.1"/>
    </source>
</evidence>
<proteinExistence type="inferred from homology"/>
<dbReference type="RefSeq" id="WP_075705184.1">
    <property type="nucleotide sequence ID" value="NZ_CAMREZ010000006.1"/>
</dbReference>
<dbReference type="AlphaFoldDB" id="A0A2U1CFV7"/>
<evidence type="ECO:0000256" key="5">
    <source>
        <dbReference type="ARBA" id="ARBA00023049"/>
    </source>
</evidence>
<dbReference type="EMBL" id="QEKK01000001">
    <property type="protein sequence ID" value="PVY59773.1"/>
    <property type="molecule type" value="Genomic_DNA"/>
</dbReference>
<dbReference type="InterPro" id="IPR034006">
    <property type="entry name" value="M3B_PepF_2"/>
</dbReference>
<comment type="cofactor">
    <cofactor evidence="6">
        <name>Zn(2+)</name>
        <dbReference type="ChEBI" id="CHEBI:29105"/>
    </cofactor>
    <text evidence="6">Binds 1 zinc ion.</text>
</comment>
<dbReference type="GO" id="GO:0004181">
    <property type="term" value="F:metallocarboxypeptidase activity"/>
    <property type="evidence" value="ECO:0007669"/>
    <property type="project" value="InterPro"/>
</dbReference>
<keyword evidence="3 6" id="KW-0378">Hydrolase</keyword>
<evidence type="ECO:0000256" key="4">
    <source>
        <dbReference type="ARBA" id="ARBA00022833"/>
    </source>
</evidence>
<keyword evidence="4 6" id="KW-0862">Zinc</keyword>
<dbReference type="InterPro" id="IPR042088">
    <property type="entry name" value="OligoPept_F_C"/>
</dbReference>
<dbReference type="Gene3D" id="1.20.140.70">
    <property type="entry name" value="Oligopeptidase f, N-terminal domain"/>
    <property type="match status" value="1"/>
</dbReference>
<sequence>MEANEGRWDLSALYNGFDDPAFEADIARLDGMMEAYRQQVRSLDGLDAAALADLLGREEAMWVVGADLQKFTDMRREADAGDSQAVSAMGRLKKLFGSVAGEAALVRRWMGGLVLTEADYAAHPILADYRFFIGEEAEKGRHMLDTSAEELLGRMQGCAGGAWTDLRGYLTSFAHAPMNGKEYTLTQLRGFIHSPDKALRKAAFEAELACSKSIEGGMAFALNGVKEHMNLMAELRGYGDVMTMTMAQCRMQPETLKALWGAVEDALPKFHAYLCRKARVLGYEKGLPWYELCAGLGESGQRFDTEGARAYLVELLGAFAPDLGEMVDRAFREHWIDFYPRPGKSGGAFCRNLSNQKQSRVLTNFEGNLDGVVTIAHELGHAYHGHLIQDHRPLNRTYTMPVAETASNFNETLVMNAAIARARGQEKLALLEQRLQDYTQVICDIYSRFLFEREVFEERKGGFLFPERLCRIMAETQKTAYGPGLDPACLHPYMWVNKVHYYYTTLSFYNFPYAFGALLATGLYARYQKEGAPFVEKYRAFLRSTTVSTVEEAAAVAGIDVTQKAFWAESLAMVAGQIDEFLLMTEDA</sequence>
<dbReference type="PANTHER" id="PTHR34217:SF1">
    <property type="entry name" value="CARBOXYPEPTIDASE 1"/>
    <property type="match status" value="1"/>
</dbReference>
<dbReference type="GO" id="GO:0004222">
    <property type="term" value="F:metalloendopeptidase activity"/>
    <property type="evidence" value="ECO:0007669"/>
    <property type="project" value="InterPro"/>
</dbReference>
<name>A0A2U1CFV7_9FIRM</name>
<dbReference type="GO" id="GO:0046872">
    <property type="term" value="F:metal ion binding"/>
    <property type="evidence" value="ECO:0007669"/>
    <property type="project" value="UniProtKB-UniRule"/>
</dbReference>
<dbReference type="Pfam" id="PF01432">
    <property type="entry name" value="Peptidase_M3"/>
    <property type="match status" value="1"/>
</dbReference>
<dbReference type="InterPro" id="IPR001333">
    <property type="entry name" value="Peptidase_M32_Taq"/>
</dbReference>
<keyword evidence="5 6" id="KW-0482">Metalloprotease</keyword>
<gene>
    <name evidence="8" type="ORF">C7373_101287</name>
</gene>
<keyword evidence="2 6" id="KW-0479">Metal-binding</keyword>
<dbReference type="InterPro" id="IPR001567">
    <property type="entry name" value="Pept_M3A_M3B_dom"/>
</dbReference>